<evidence type="ECO:0000256" key="1">
    <source>
        <dbReference type="ARBA" id="ARBA00004123"/>
    </source>
</evidence>
<dbReference type="PANTHER" id="PTHR10071">
    <property type="entry name" value="TRANSCRIPTION FACTOR GATA FAMILY MEMBER"/>
    <property type="match status" value="1"/>
</dbReference>
<evidence type="ECO:0000256" key="4">
    <source>
        <dbReference type="ARBA" id="ARBA00022833"/>
    </source>
</evidence>
<dbReference type="Proteomes" id="UP000237144">
    <property type="component" value="Unassembled WGS sequence"/>
</dbReference>
<protein>
    <recommendedName>
        <fullName evidence="8">GATA-type domain-containing protein</fullName>
    </recommendedName>
</protein>
<keyword evidence="10" id="KW-1185">Reference proteome</keyword>
<gene>
    <name evidence="9" type="ORF">BMF94_4974</name>
</gene>
<comment type="caution">
    <text evidence="9">The sequence shown here is derived from an EMBL/GenBank/DDBJ whole genome shotgun (WGS) entry which is preliminary data.</text>
</comment>
<feature type="compositionally biased region" description="Low complexity" evidence="7">
    <location>
        <begin position="281"/>
        <end position="295"/>
    </location>
</feature>
<feature type="compositionally biased region" description="Low complexity" evidence="7">
    <location>
        <begin position="169"/>
        <end position="180"/>
    </location>
</feature>
<feature type="region of interest" description="Disordered" evidence="7">
    <location>
        <begin position="642"/>
        <end position="718"/>
    </location>
</feature>
<evidence type="ECO:0000259" key="8">
    <source>
        <dbReference type="PROSITE" id="PS50114"/>
    </source>
</evidence>
<name>A0A2S5B5F4_9BASI</name>
<feature type="compositionally biased region" description="Polar residues" evidence="7">
    <location>
        <begin position="780"/>
        <end position="803"/>
    </location>
</feature>
<dbReference type="SMART" id="SM00401">
    <property type="entry name" value="ZnF_GATA"/>
    <property type="match status" value="2"/>
</dbReference>
<feature type="region of interest" description="Disordered" evidence="7">
    <location>
        <begin position="262"/>
        <end position="387"/>
    </location>
</feature>
<feature type="compositionally biased region" description="Low complexity" evidence="7">
    <location>
        <begin position="35"/>
        <end position="51"/>
    </location>
</feature>
<feature type="compositionally biased region" description="Low complexity" evidence="7">
    <location>
        <begin position="314"/>
        <end position="326"/>
    </location>
</feature>
<evidence type="ECO:0000313" key="10">
    <source>
        <dbReference type="Proteomes" id="UP000237144"/>
    </source>
</evidence>
<dbReference type="PANTHER" id="PTHR10071:SF281">
    <property type="entry name" value="BOX A-BINDING FACTOR-RELATED"/>
    <property type="match status" value="1"/>
</dbReference>
<dbReference type="STRING" id="741276.A0A2S5B5F4"/>
<keyword evidence="5" id="KW-0539">Nucleus</keyword>
<feature type="region of interest" description="Disordered" evidence="7">
    <location>
        <begin position="780"/>
        <end position="855"/>
    </location>
</feature>
<keyword evidence="3 6" id="KW-0863">Zinc-finger</keyword>
<feature type="compositionally biased region" description="Polar residues" evidence="7">
    <location>
        <begin position="207"/>
        <end position="216"/>
    </location>
</feature>
<evidence type="ECO:0000256" key="6">
    <source>
        <dbReference type="PROSITE-ProRule" id="PRU00094"/>
    </source>
</evidence>
<feature type="compositionally biased region" description="Polar residues" evidence="7">
    <location>
        <begin position="304"/>
        <end position="313"/>
    </location>
</feature>
<feature type="compositionally biased region" description="Polar residues" evidence="7">
    <location>
        <begin position="451"/>
        <end position="475"/>
    </location>
</feature>
<dbReference type="GO" id="GO:0000981">
    <property type="term" value="F:DNA-binding transcription factor activity, RNA polymerase II-specific"/>
    <property type="evidence" value="ECO:0007669"/>
    <property type="project" value="TreeGrafter"/>
</dbReference>
<feature type="compositionally biased region" description="Low complexity" evidence="7">
    <location>
        <begin position="437"/>
        <end position="447"/>
    </location>
</feature>
<dbReference type="FunFam" id="3.30.50.10:FF:000007">
    <property type="entry name" value="Nitrogen regulatory AreA, N-terminal"/>
    <property type="match status" value="1"/>
</dbReference>
<dbReference type="GO" id="GO:0005634">
    <property type="term" value="C:nucleus"/>
    <property type="evidence" value="ECO:0007669"/>
    <property type="project" value="UniProtKB-SubCell"/>
</dbReference>
<proteinExistence type="predicted"/>
<dbReference type="Pfam" id="PF00320">
    <property type="entry name" value="GATA"/>
    <property type="match status" value="2"/>
</dbReference>
<evidence type="ECO:0000256" key="3">
    <source>
        <dbReference type="ARBA" id="ARBA00022771"/>
    </source>
</evidence>
<dbReference type="AlphaFoldDB" id="A0A2S5B5F4"/>
<feature type="domain" description="GATA-type" evidence="8">
    <location>
        <begin position="221"/>
        <end position="256"/>
    </location>
</feature>
<dbReference type="GO" id="GO:0008270">
    <property type="term" value="F:zinc ion binding"/>
    <property type="evidence" value="ECO:0007669"/>
    <property type="project" value="UniProtKB-KW"/>
</dbReference>
<feature type="compositionally biased region" description="Polar residues" evidence="7">
    <location>
        <begin position="19"/>
        <end position="29"/>
    </location>
</feature>
<dbReference type="InterPro" id="IPR013088">
    <property type="entry name" value="Znf_NHR/GATA"/>
</dbReference>
<dbReference type="PRINTS" id="PR00619">
    <property type="entry name" value="GATAZNFINGER"/>
</dbReference>
<dbReference type="EMBL" id="PJQD01000063">
    <property type="protein sequence ID" value="POY71965.1"/>
    <property type="molecule type" value="Genomic_DNA"/>
</dbReference>
<feature type="compositionally biased region" description="Low complexity" evidence="7">
    <location>
        <begin position="642"/>
        <end position="677"/>
    </location>
</feature>
<feature type="compositionally biased region" description="Polar residues" evidence="7">
    <location>
        <begin position="104"/>
        <end position="119"/>
    </location>
</feature>
<dbReference type="GO" id="GO:0045944">
    <property type="term" value="P:positive regulation of transcription by RNA polymerase II"/>
    <property type="evidence" value="ECO:0007669"/>
    <property type="project" value="TreeGrafter"/>
</dbReference>
<feature type="compositionally biased region" description="Low complexity" evidence="7">
    <location>
        <begin position="355"/>
        <end position="379"/>
    </location>
</feature>
<dbReference type="SUPFAM" id="SSF57716">
    <property type="entry name" value="Glucocorticoid receptor-like (DNA-binding domain)"/>
    <property type="match status" value="2"/>
</dbReference>
<evidence type="ECO:0000256" key="2">
    <source>
        <dbReference type="ARBA" id="ARBA00022723"/>
    </source>
</evidence>
<feature type="compositionally biased region" description="Basic residues" evidence="7">
    <location>
        <begin position="678"/>
        <end position="713"/>
    </location>
</feature>
<dbReference type="CDD" id="cd00202">
    <property type="entry name" value="ZnF_GATA"/>
    <property type="match status" value="2"/>
</dbReference>
<evidence type="ECO:0000256" key="5">
    <source>
        <dbReference type="ARBA" id="ARBA00023242"/>
    </source>
</evidence>
<evidence type="ECO:0000313" key="9">
    <source>
        <dbReference type="EMBL" id="POY71965.1"/>
    </source>
</evidence>
<comment type="subcellular location">
    <subcellularLocation>
        <location evidence="1">Nucleus</location>
    </subcellularLocation>
</comment>
<dbReference type="InterPro" id="IPR039355">
    <property type="entry name" value="Transcription_factor_GATA"/>
</dbReference>
<feature type="compositionally biased region" description="Low complexity" evidence="7">
    <location>
        <begin position="126"/>
        <end position="146"/>
    </location>
</feature>
<dbReference type="PROSITE" id="PS00344">
    <property type="entry name" value="GATA_ZN_FINGER_1"/>
    <property type="match status" value="2"/>
</dbReference>
<dbReference type="PROSITE" id="PS50114">
    <property type="entry name" value="GATA_ZN_FINGER_2"/>
    <property type="match status" value="2"/>
</dbReference>
<organism evidence="9 10">
    <name type="scientific">Rhodotorula taiwanensis</name>
    <dbReference type="NCBI Taxonomy" id="741276"/>
    <lineage>
        <taxon>Eukaryota</taxon>
        <taxon>Fungi</taxon>
        <taxon>Dikarya</taxon>
        <taxon>Basidiomycota</taxon>
        <taxon>Pucciniomycotina</taxon>
        <taxon>Microbotryomycetes</taxon>
        <taxon>Sporidiobolales</taxon>
        <taxon>Sporidiobolaceae</taxon>
        <taxon>Rhodotorula</taxon>
    </lineage>
</organism>
<dbReference type="Gene3D" id="3.30.50.10">
    <property type="entry name" value="Erythroid Transcription Factor GATA-1, subunit A"/>
    <property type="match status" value="2"/>
</dbReference>
<evidence type="ECO:0000256" key="7">
    <source>
        <dbReference type="SAM" id="MobiDB-lite"/>
    </source>
</evidence>
<keyword evidence="4" id="KW-0862">Zinc</keyword>
<feature type="region of interest" description="Disordered" evidence="7">
    <location>
        <begin position="419"/>
        <end position="489"/>
    </location>
</feature>
<reference evidence="9 10" key="1">
    <citation type="journal article" date="2018" name="Front. Microbiol.">
        <title>Prospects for Fungal Bioremediation of Acidic Radioactive Waste Sites: Characterization and Genome Sequence of Rhodotorula taiwanensis MD1149.</title>
        <authorList>
            <person name="Tkavc R."/>
            <person name="Matrosova V.Y."/>
            <person name="Grichenko O.E."/>
            <person name="Gostincar C."/>
            <person name="Volpe R.P."/>
            <person name="Klimenkova P."/>
            <person name="Gaidamakova E.K."/>
            <person name="Zhou C.E."/>
            <person name="Stewart B.J."/>
            <person name="Lyman M.G."/>
            <person name="Malfatti S.A."/>
            <person name="Rubinfeld B."/>
            <person name="Courtot M."/>
            <person name="Singh J."/>
            <person name="Dalgard C.L."/>
            <person name="Hamilton T."/>
            <person name="Frey K.G."/>
            <person name="Gunde-Cimerman N."/>
            <person name="Dugan L."/>
            <person name="Daly M.J."/>
        </authorList>
    </citation>
    <scope>NUCLEOTIDE SEQUENCE [LARGE SCALE GENOMIC DNA]</scope>
    <source>
        <strain evidence="9 10">MD1149</strain>
    </source>
</reference>
<feature type="region of interest" description="Disordered" evidence="7">
    <location>
        <begin position="555"/>
        <end position="630"/>
    </location>
</feature>
<feature type="compositionally biased region" description="Low complexity" evidence="7">
    <location>
        <begin position="618"/>
        <end position="629"/>
    </location>
</feature>
<feature type="domain" description="GATA-type" evidence="8">
    <location>
        <begin position="486"/>
        <end position="535"/>
    </location>
</feature>
<dbReference type="GO" id="GO:0000978">
    <property type="term" value="F:RNA polymerase II cis-regulatory region sequence-specific DNA binding"/>
    <property type="evidence" value="ECO:0007669"/>
    <property type="project" value="TreeGrafter"/>
</dbReference>
<feature type="region of interest" description="Disordered" evidence="7">
    <location>
        <begin position="17"/>
        <end position="221"/>
    </location>
</feature>
<sequence length="855" mass="87139">MMSIQSMLSPQHALDLAAAQSTGPWEQSNAPIPPASAATASTPQPTAAHSPIPGHASLALPPIANLAAYQPHASGSRPAGNGQAGQESTSAGPLPSPRSRLAGWSTQSHGSPRAGTTSIGLPPPASATADADADADAAAILSSLPRAESRSPPAPRQSQLQRLERADGSATSLSQAQQQTWAHISGSHGPIDRQGGGEAKVFADLGSGSNPATSAQGVKRDKASNVCTSCGTITTPLWRRDPQGKTICNACGLYLKNRRQPKSFEATPTGSPSPGLPVLGTAASQATTSSAWRTSPGPQPYAPSASNTSSHWTQLAAAASQSLQAAGPNGQAPRGQRPPVSPRTAVSLAQEQSTALPALPGHLAPPSAASETGPAAAASRDNHDPPAGSCPGGGVCNGSGGQTCCQGCPAFNNRVMYRTGPGGNAHKKGKKRADSEAAPPGADPTAGGSQGSPRQAASKSLASTGRATEKASSQDGGAEPSNVGVMECHNCGTRTTPLWRRDGEGHVACNACGLYYKLHGQHRPVNLKKPVIKRRKRVPAAAPGQNRAAIMEAHARGSNGTSDTASPPPFGQDGDSSYEADSVSSAPAPKRRKTTNKKATDVAAATASPNGFKDGEQEAGAAAAPQASPRNTLSELAAIAAHTAQQQQTSHLHTTQVGGPSGSSSAAGLGLQAGPHAHAPHSSHAHHHHHHAVPHTHVPHAHTHAPSHGHRHAAPPTLPMLANLDVPLSSSTISLRELTHLRDSLRDELVSARDQMIRLDAFVKRGDGIVHVLEAAIAHSSTEGSAPLPQVSSETPLAPTSRSANEEDDYESYLRSLPAMEAVKLPSRSAASASQPDRTPAGAGIKREGSAPGPA</sequence>
<dbReference type="OrthoDB" id="515401at2759"/>
<keyword evidence="2" id="KW-0479">Metal-binding</keyword>
<accession>A0A2S5B5F4</accession>
<dbReference type="InterPro" id="IPR000679">
    <property type="entry name" value="Znf_GATA"/>
</dbReference>
<dbReference type="GO" id="GO:0000122">
    <property type="term" value="P:negative regulation of transcription by RNA polymerase II"/>
    <property type="evidence" value="ECO:0007669"/>
    <property type="project" value="TreeGrafter"/>
</dbReference>